<sequence length="186" mass="20658">MLKKILTGFCFTIMLCLAMVANVNTASAELKFLDLKGLEGDYEIVRAGKFEFMTENWISPFTGDIGAIVRIEMVPGDSWLGETEPKLDGRIIKAIPGGQPALLEAPNGDGKTAGIIQIKKTEQYKDDVFPDAYSACLNFNIPGDGSYSGGCLFFVRDNGLLFFNYKQERTDLPAKRFDILELRRIN</sequence>
<gene>
    <name evidence="2" type="ORF">E7203_09730</name>
</gene>
<feature type="signal peptide" evidence="1">
    <location>
        <begin position="1"/>
        <end position="28"/>
    </location>
</feature>
<dbReference type="RefSeq" id="WP_303669839.1">
    <property type="nucleotide sequence ID" value="NZ_SVCA01000008.1"/>
</dbReference>
<evidence type="ECO:0000313" key="2">
    <source>
        <dbReference type="EMBL" id="MBE6085710.1"/>
    </source>
</evidence>
<proteinExistence type="predicted"/>
<dbReference type="EMBL" id="SVCA01000008">
    <property type="protein sequence ID" value="MBE6085710.1"/>
    <property type="molecule type" value="Genomic_DNA"/>
</dbReference>
<comment type="caution">
    <text evidence="2">The sequence shown here is derived from an EMBL/GenBank/DDBJ whole genome shotgun (WGS) entry which is preliminary data.</text>
</comment>
<organism evidence="2 3">
    <name type="scientific">Selenomonas ruminantium</name>
    <dbReference type="NCBI Taxonomy" id="971"/>
    <lineage>
        <taxon>Bacteria</taxon>
        <taxon>Bacillati</taxon>
        <taxon>Bacillota</taxon>
        <taxon>Negativicutes</taxon>
        <taxon>Selenomonadales</taxon>
        <taxon>Selenomonadaceae</taxon>
        <taxon>Selenomonas</taxon>
    </lineage>
</organism>
<dbReference type="Proteomes" id="UP000772151">
    <property type="component" value="Unassembled WGS sequence"/>
</dbReference>
<evidence type="ECO:0000313" key="3">
    <source>
        <dbReference type="Proteomes" id="UP000772151"/>
    </source>
</evidence>
<feature type="chain" id="PRO_5036713043" evidence="1">
    <location>
        <begin position="29"/>
        <end position="186"/>
    </location>
</feature>
<protein>
    <submittedName>
        <fullName evidence="2">Uncharacterized protein</fullName>
    </submittedName>
</protein>
<keyword evidence="1" id="KW-0732">Signal</keyword>
<dbReference type="AlphaFoldDB" id="A0A927ZVP1"/>
<accession>A0A927ZVP1</accession>
<reference evidence="2" key="1">
    <citation type="submission" date="2019-04" db="EMBL/GenBank/DDBJ databases">
        <title>Evolution of Biomass-Degrading Anaerobic Consortia Revealed by Metagenomics.</title>
        <authorList>
            <person name="Peng X."/>
        </authorList>
    </citation>
    <scope>NUCLEOTIDE SEQUENCE</scope>
    <source>
        <strain evidence="2">SIG242</strain>
    </source>
</reference>
<name>A0A927ZVP1_SELRU</name>
<evidence type="ECO:0000256" key="1">
    <source>
        <dbReference type="SAM" id="SignalP"/>
    </source>
</evidence>